<dbReference type="SUPFAM" id="SSF51735">
    <property type="entry name" value="NAD(P)-binding Rossmann-fold domains"/>
    <property type="match status" value="1"/>
</dbReference>
<dbReference type="InterPro" id="IPR036291">
    <property type="entry name" value="NAD(P)-bd_dom_sf"/>
</dbReference>
<dbReference type="Proteomes" id="UP001595630">
    <property type="component" value="Unassembled WGS sequence"/>
</dbReference>
<evidence type="ECO:0000313" key="2">
    <source>
        <dbReference type="EMBL" id="MFC3609650.1"/>
    </source>
</evidence>
<gene>
    <name evidence="2" type="ORF">ACFOMF_17925</name>
</gene>
<dbReference type="RefSeq" id="WP_386367442.1">
    <property type="nucleotide sequence ID" value="NZ_JBHRXZ010000029.1"/>
</dbReference>
<comment type="caution">
    <text evidence="2">The sequence shown here is derived from an EMBL/GenBank/DDBJ whole genome shotgun (WGS) entry which is preliminary data.</text>
</comment>
<keyword evidence="3" id="KW-1185">Reference proteome</keyword>
<accession>A0ABV7T915</accession>
<dbReference type="EMBL" id="JBHRXZ010000029">
    <property type="protein sequence ID" value="MFC3609650.1"/>
    <property type="molecule type" value="Genomic_DNA"/>
</dbReference>
<reference evidence="3" key="1">
    <citation type="journal article" date="2019" name="Int. J. Syst. Evol. Microbiol.">
        <title>The Global Catalogue of Microorganisms (GCM) 10K type strain sequencing project: providing services to taxonomists for standard genome sequencing and annotation.</title>
        <authorList>
            <consortium name="The Broad Institute Genomics Platform"/>
            <consortium name="The Broad Institute Genome Sequencing Center for Infectious Disease"/>
            <person name="Wu L."/>
            <person name="Ma J."/>
        </authorList>
    </citation>
    <scope>NUCLEOTIDE SEQUENCE [LARGE SCALE GENOMIC DNA]</scope>
    <source>
        <strain evidence="3">KCTC 42447</strain>
    </source>
</reference>
<dbReference type="InterPro" id="IPR001732">
    <property type="entry name" value="UDP-Glc/GDP-Man_DH_N"/>
</dbReference>
<organism evidence="2 3">
    <name type="scientific">Stutzerimonas tarimensis</name>
    <dbReference type="NCBI Taxonomy" id="1507735"/>
    <lineage>
        <taxon>Bacteria</taxon>
        <taxon>Pseudomonadati</taxon>
        <taxon>Pseudomonadota</taxon>
        <taxon>Gammaproteobacteria</taxon>
        <taxon>Pseudomonadales</taxon>
        <taxon>Pseudomonadaceae</taxon>
        <taxon>Stutzerimonas</taxon>
    </lineage>
</organism>
<feature type="domain" description="UDP-glucose/GDP-mannose dehydrogenase N-terminal" evidence="1">
    <location>
        <begin position="1"/>
        <end position="111"/>
    </location>
</feature>
<name>A0ABV7T915_9GAMM</name>
<dbReference type="Gene3D" id="3.40.50.720">
    <property type="entry name" value="NAD(P)-binding Rossmann-like Domain"/>
    <property type="match status" value="1"/>
</dbReference>
<protein>
    <recommendedName>
        <fullName evidence="1">UDP-glucose/GDP-mannose dehydrogenase N-terminal domain-containing protein</fullName>
    </recommendedName>
</protein>
<proteinExistence type="predicted"/>
<dbReference type="Pfam" id="PF03721">
    <property type="entry name" value="UDPG_MGDP_dh_N"/>
    <property type="match status" value="1"/>
</dbReference>
<evidence type="ECO:0000259" key="1">
    <source>
        <dbReference type="Pfam" id="PF03721"/>
    </source>
</evidence>
<sequence>MRISILGMDYRSAIFAGCLSHRGHRVIGIDTGSYRADWLDCFGECSPEPGLEVLLEHGRQTGLLSRTTDLLTAVRETELTFMDGAAEDGGEQDATNMERLYRRIGEALRAKEGMHRLLVRSNRSRERILATLLPILEKSSGKRLGQGFQLEVSADYLSACSATLQARDQET</sequence>
<evidence type="ECO:0000313" key="3">
    <source>
        <dbReference type="Proteomes" id="UP001595630"/>
    </source>
</evidence>